<evidence type="ECO:0000313" key="5">
    <source>
        <dbReference type="EMBL" id="TMS37037.1"/>
    </source>
</evidence>
<dbReference type="EMBL" id="AZBU02000001">
    <property type="protein sequence ID" value="TMS37037.1"/>
    <property type="molecule type" value="Genomic_DNA"/>
</dbReference>
<feature type="compositionally biased region" description="Polar residues" evidence="3">
    <location>
        <begin position="294"/>
        <end position="303"/>
    </location>
</feature>
<evidence type="ECO:0000259" key="4">
    <source>
        <dbReference type="PROSITE" id="PS50102"/>
    </source>
</evidence>
<dbReference type="InterPro" id="IPR032296">
    <property type="entry name" value="CEBP_ZZ"/>
</dbReference>
<reference evidence="5 6" key="1">
    <citation type="journal article" date="2015" name="Genome Biol.">
        <title>Comparative genomics of Steinernema reveals deeply conserved gene regulatory networks.</title>
        <authorList>
            <person name="Dillman A.R."/>
            <person name="Macchietto M."/>
            <person name="Porter C.F."/>
            <person name="Rogers A."/>
            <person name="Williams B."/>
            <person name="Antoshechkin I."/>
            <person name="Lee M.M."/>
            <person name="Goodwin Z."/>
            <person name="Lu X."/>
            <person name="Lewis E.E."/>
            <person name="Goodrich-Blair H."/>
            <person name="Stock S.P."/>
            <person name="Adams B.J."/>
            <person name="Sternberg P.W."/>
            <person name="Mortazavi A."/>
        </authorList>
    </citation>
    <scope>NUCLEOTIDE SEQUENCE [LARGE SCALE GENOMIC DNA]</scope>
    <source>
        <strain evidence="5 6">ALL</strain>
    </source>
</reference>
<feature type="compositionally biased region" description="Basic residues" evidence="3">
    <location>
        <begin position="275"/>
        <end position="285"/>
    </location>
</feature>
<dbReference type="PANTHER" id="PTHR12566">
    <property type="entry name" value="CYTOPLASMIC POLYADENYLATION ELEMENT BINDING PROTEIN CPEB"/>
    <property type="match status" value="1"/>
</dbReference>
<dbReference type="GO" id="GO:2000766">
    <property type="term" value="P:negative regulation of cytoplasmic translation"/>
    <property type="evidence" value="ECO:0007669"/>
    <property type="project" value="TreeGrafter"/>
</dbReference>
<sequence>MIFGMLACRRIRDLRKLKTMVSNQPHPAVSLNPSFSKKVFLGGLPPDIDENHLNRCFAVFGNHRVDWPHKSDSDYQFPPQGYAFVIFEKTSSVVSLLNTCTFVDGKFILLVSSLSIKNKQVQVRPWLLSDCFYMYSPASPPDYRLTVFVGGVPRPTTAAQLAALLQSNFGRVLQVTIDVDSHLCYPRGSARVRFAYRHSYMAAVEKRFLPFNDCEPEKSMEMKPFVLDNAKCDKCGNENVKFCGSFKCLSYLCSLCWNEAHRNKVHQPVLAEAKRNRRSKRHHRASNGVPACPQSPQNSVQET</sequence>
<dbReference type="Proteomes" id="UP000298663">
    <property type="component" value="Chromosome X"/>
</dbReference>
<feature type="region of interest" description="Disordered" evidence="3">
    <location>
        <begin position="274"/>
        <end position="303"/>
    </location>
</feature>
<dbReference type="GO" id="GO:0000900">
    <property type="term" value="F:mRNA regulatory element binding translation repressor activity"/>
    <property type="evidence" value="ECO:0007669"/>
    <property type="project" value="TreeGrafter"/>
</dbReference>
<dbReference type="InterPro" id="IPR035979">
    <property type="entry name" value="RBD_domain_sf"/>
</dbReference>
<dbReference type="InterPro" id="IPR000504">
    <property type="entry name" value="RRM_dom"/>
</dbReference>
<dbReference type="GO" id="GO:0003730">
    <property type="term" value="F:mRNA 3'-UTR binding"/>
    <property type="evidence" value="ECO:0007669"/>
    <property type="project" value="InterPro"/>
</dbReference>
<dbReference type="SUPFAM" id="SSF54928">
    <property type="entry name" value="RNA-binding domain, RBD"/>
    <property type="match status" value="1"/>
</dbReference>
<dbReference type="EMBL" id="CM016762">
    <property type="protein sequence ID" value="TMS37037.1"/>
    <property type="molecule type" value="Genomic_DNA"/>
</dbReference>
<dbReference type="InterPro" id="IPR034819">
    <property type="entry name" value="CPEB"/>
</dbReference>
<dbReference type="GO" id="GO:0008135">
    <property type="term" value="F:translation factor activity, RNA binding"/>
    <property type="evidence" value="ECO:0007669"/>
    <property type="project" value="TreeGrafter"/>
</dbReference>
<dbReference type="Pfam" id="PF16366">
    <property type="entry name" value="CEBP_ZZ"/>
    <property type="match status" value="1"/>
</dbReference>
<feature type="domain" description="RRM" evidence="4">
    <location>
        <begin position="37"/>
        <end position="124"/>
    </location>
</feature>
<evidence type="ECO:0000313" key="6">
    <source>
        <dbReference type="Proteomes" id="UP000298663"/>
    </source>
</evidence>
<evidence type="ECO:0000256" key="2">
    <source>
        <dbReference type="PROSITE-ProRule" id="PRU00176"/>
    </source>
</evidence>
<comment type="caution">
    <text evidence="5">The sequence shown here is derived from an EMBL/GenBank/DDBJ whole genome shotgun (WGS) entry which is preliminary data.</text>
</comment>
<dbReference type="STRING" id="34508.A0A4U8UY15"/>
<gene>
    <name evidence="5" type="ORF">L596_004059</name>
</gene>
<dbReference type="PANTHER" id="PTHR12566:SF12">
    <property type="entry name" value="TRANSLATIONAL REGULATOR ORB2"/>
    <property type="match status" value="1"/>
</dbReference>
<dbReference type="GO" id="GO:0005737">
    <property type="term" value="C:cytoplasm"/>
    <property type="evidence" value="ECO:0007669"/>
    <property type="project" value="TreeGrafter"/>
</dbReference>
<protein>
    <recommendedName>
        <fullName evidence="4">RRM domain-containing protein</fullName>
    </recommendedName>
</protein>
<dbReference type="InterPro" id="IPR012677">
    <property type="entry name" value="Nucleotide-bd_a/b_plait_sf"/>
</dbReference>
<dbReference type="Gene3D" id="3.30.70.330">
    <property type="match status" value="2"/>
</dbReference>
<evidence type="ECO:0000256" key="3">
    <source>
        <dbReference type="SAM" id="MobiDB-lite"/>
    </source>
</evidence>
<dbReference type="GO" id="GO:0043005">
    <property type="term" value="C:neuron projection"/>
    <property type="evidence" value="ECO:0007669"/>
    <property type="project" value="TreeGrafter"/>
</dbReference>
<keyword evidence="1 2" id="KW-0694">RNA-binding</keyword>
<feature type="domain" description="RRM" evidence="4">
    <location>
        <begin position="145"/>
        <end position="232"/>
    </location>
</feature>
<dbReference type="GO" id="GO:0045202">
    <property type="term" value="C:synapse"/>
    <property type="evidence" value="ECO:0007669"/>
    <property type="project" value="TreeGrafter"/>
</dbReference>
<dbReference type="AlphaFoldDB" id="A0A4U8UY15"/>
<evidence type="ECO:0000256" key="1">
    <source>
        <dbReference type="ARBA" id="ARBA00022884"/>
    </source>
</evidence>
<dbReference type="CDD" id="cd12724">
    <property type="entry name" value="RRM1_CPEB2_like"/>
    <property type="match status" value="1"/>
</dbReference>
<keyword evidence="6" id="KW-1185">Reference proteome</keyword>
<dbReference type="OrthoDB" id="10033548at2759"/>
<dbReference type="InterPro" id="IPR038446">
    <property type="entry name" value="CEBP_ZZ_sf"/>
</dbReference>
<organism evidence="5 6">
    <name type="scientific">Steinernema carpocapsae</name>
    <name type="common">Entomopathogenic nematode</name>
    <dbReference type="NCBI Taxonomy" id="34508"/>
    <lineage>
        <taxon>Eukaryota</taxon>
        <taxon>Metazoa</taxon>
        <taxon>Ecdysozoa</taxon>
        <taxon>Nematoda</taxon>
        <taxon>Chromadorea</taxon>
        <taxon>Rhabditida</taxon>
        <taxon>Tylenchina</taxon>
        <taxon>Panagrolaimomorpha</taxon>
        <taxon>Strongyloidoidea</taxon>
        <taxon>Steinernematidae</taxon>
        <taxon>Steinernema</taxon>
    </lineage>
</organism>
<name>A0A4U8UY15_STECR</name>
<dbReference type="PROSITE" id="PS50102">
    <property type="entry name" value="RRM"/>
    <property type="match status" value="2"/>
</dbReference>
<dbReference type="Gene3D" id="4.10.640.40">
    <property type="entry name" value="Cytoplasmic polyadenylation element-binding protein, ZZ domain"/>
    <property type="match status" value="1"/>
</dbReference>
<accession>A0A4U8UY15</accession>
<dbReference type="GO" id="GO:0043022">
    <property type="term" value="F:ribosome binding"/>
    <property type="evidence" value="ECO:0007669"/>
    <property type="project" value="TreeGrafter"/>
</dbReference>
<dbReference type="Pfam" id="PF16367">
    <property type="entry name" value="RRM_7"/>
    <property type="match status" value="1"/>
</dbReference>
<dbReference type="SMART" id="SM00360">
    <property type="entry name" value="RRM"/>
    <property type="match status" value="2"/>
</dbReference>
<proteinExistence type="predicted"/>
<dbReference type="GO" id="GO:0005634">
    <property type="term" value="C:nucleus"/>
    <property type="evidence" value="ECO:0007669"/>
    <property type="project" value="TreeGrafter"/>
</dbReference>
<reference evidence="5 6" key="2">
    <citation type="journal article" date="2019" name="G3 (Bethesda)">
        <title>Hybrid Assembly of the Genome of the Entomopathogenic Nematode Steinernema carpocapsae Identifies the X-Chromosome.</title>
        <authorList>
            <person name="Serra L."/>
            <person name="Macchietto M."/>
            <person name="Macias-Munoz A."/>
            <person name="McGill C.J."/>
            <person name="Rodriguez I.M."/>
            <person name="Rodriguez B."/>
            <person name="Murad R."/>
            <person name="Mortazavi A."/>
        </authorList>
    </citation>
    <scope>NUCLEOTIDE SEQUENCE [LARGE SCALE GENOMIC DNA]</scope>
    <source>
        <strain evidence="5 6">ALL</strain>
    </source>
</reference>